<dbReference type="PANTHER" id="PTHR30561">
    <property type="entry name" value="SMR FAMILY PROTON-DEPENDENT DRUG EFFLUX TRANSPORTER SUGE"/>
    <property type="match status" value="1"/>
</dbReference>
<gene>
    <name evidence="9" type="ORF">CLV54_2581</name>
</gene>
<keyword evidence="6 8" id="KW-0472">Membrane</keyword>
<feature type="transmembrane region" description="Helical" evidence="8">
    <location>
        <begin position="30"/>
        <end position="47"/>
    </location>
</feature>
<sequence>MGYLYLGLAIIGEVIATSFLKVASGENARWWAWLVIGAGYVFAFAMLSQSLSKGVPLAIGYAIWAAVGVVLVTLVSWLLFDESLSWVQIVGIVLVVGGVGLLELGGKH</sequence>
<evidence type="ECO:0000256" key="6">
    <source>
        <dbReference type="ARBA" id="ARBA00023136"/>
    </source>
</evidence>
<dbReference type="RefSeq" id="WP_100345349.1">
    <property type="nucleotide sequence ID" value="NZ_PGFB01000004.1"/>
</dbReference>
<dbReference type="GO" id="GO:0015199">
    <property type="term" value="F:amino-acid betaine transmembrane transporter activity"/>
    <property type="evidence" value="ECO:0007669"/>
    <property type="project" value="TreeGrafter"/>
</dbReference>
<feature type="transmembrane region" description="Helical" evidence="8">
    <location>
        <begin position="86"/>
        <end position="105"/>
    </location>
</feature>
<evidence type="ECO:0000256" key="7">
    <source>
        <dbReference type="RuleBase" id="RU003942"/>
    </source>
</evidence>
<evidence type="ECO:0000313" key="10">
    <source>
        <dbReference type="Proteomes" id="UP000230161"/>
    </source>
</evidence>
<dbReference type="Proteomes" id="UP000230161">
    <property type="component" value="Unassembled WGS sequence"/>
</dbReference>
<evidence type="ECO:0000256" key="2">
    <source>
        <dbReference type="ARBA" id="ARBA00022448"/>
    </source>
</evidence>
<accession>A0A2M9BUL9</accession>
<keyword evidence="2" id="KW-0813">Transport</keyword>
<feature type="transmembrane region" description="Helical" evidence="8">
    <location>
        <begin position="5"/>
        <end position="24"/>
    </location>
</feature>
<organism evidence="9 10">
    <name type="scientific">Compostimonas suwonensis</name>
    <dbReference type="NCBI Taxonomy" id="1048394"/>
    <lineage>
        <taxon>Bacteria</taxon>
        <taxon>Bacillati</taxon>
        <taxon>Actinomycetota</taxon>
        <taxon>Actinomycetes</taxon>
        <taxon>Micrococcales</taxon>
        <taxon>Microbacteriaceae</taxon>
        <taxon>Compostimonas</taxon>
    </lineage>
</organism>
<dbReference type="GO" id="GO:0031460">
    <property type="term" value="P:glycine betaine transport"/>
    <property type="evidence" value="ECO:0007669"/>
    <property type="project" value="TreeGrafter"/>
</dbReference>
<reference evidence="9 10" key="1">
    <citation type="submission" date="2017-11" db="EMBL/GenBank/DDBJ databases">
        <title>Genomic Encyclopedia of Archaeal and Bacterial Type Strains, Phase II (KMG-II): From Individual Species to Whole Genera.</title>
        <authorList>
            <person name="Goeker M."/>
        </authorList>
    </citation>
    <scope>NUCLEOTIDE SEQUENCE [LARGE SCALE GENOMIC DNA]</scope>
    <source>
        <strain evidence="9 10">DSM 25625</strain>
    </source>
</reference>
<evidence type="ECO:0000256" key="8">
    <source>
        <dbReference type="SAM" id="Phobius"/>
    </source>
</evidence>
<dbReference type="InterPro" id="IPR045324">
    <property type="entry name" value="Small_multidrug_res"/>
</dbReference>
<protein>
    <submittedName>
        <fullName evidence="9">Small multidrug resistance pump</fullName>
    </submittedName>
</protein>
<dbReference type="GO" id="GO:0015297">
    <property type="term" value="F:antiporter activity"/>
    <property type="evidence" value="ECO:0007669"/>
    <property type="project" value="TreeGrafter"/>
</dbReference>
<dbReference type="InterPro" id="IPR037185">
    <property type="entry name" value="EmrE-like"/>
</dbReference>
<dbReference type="Pfam" id="PF00893">
    <property type="entry name" value="Multi_Drug_Res"/>
    <property type="match status" value="1"/>
</dbReference>
<dbReference type="Gene3D" id="1.10.3730.20">
    <property type="match status" value="1"/>
</dbReference>
<keyword evidence="3" id="KW-1003">Cell membrane</keyword>
<dbReference type="SUPFAM" id="SSF103481">
    <property type="entry name" value="Multidrug resistance efflux transporter EmrE"/>
    <property type="match status" value="1"/>
</dbReference>
<dbReference type="PANTHER" id="PTHR30561:SF1">
    <property type="entry name" value="MULTIDRUG TRANSPORTER EMRE"/>
    <property type="match status" value="1"/>
</dbReference>
<comment type="similarity">
    <text evidence="7">Belongs to the drug/metabolite transporter (DMT) superfamily. Small multidrug resistance (SMR) (TC 2.A.7.1) family.</text>
</comment>
<name>A0A2M9BUL9_9MICO</name>
<dbReference type="EMBL" id="PGFB01000004">
    <property type="protein sequence ID" value="PJJ61633.1"/>
    <property type="molecule type" value="Genomic_DNA"/>
</dbReference>
<proteinExistence type="inferred from homology"/>
<evidence type="ECO:0000256" key="3">
    <source>
        <dbReference type="ARBA" id="ARBA00022475"/>
    </source>
</evidence>
<keyword evidence="4 7" id="KW-0812">Transmembrane</keyword>
<keyword evidence="5 8" id="KW-1133">Transmembrane helix</keyword>
<evidence type="ECO:0000313" key="9">
    <source>
        <dbReference type="EMBL" id="PJJ61633.1"/>
    </source>
</evidence>
<dbReference type="GO" id="GO:0015220">
    <property type="term" value="F:choline transmembrane transporter activity"/>
    <property type="evidence" value="ECO:0007669"/>
    <property type="project" value="TreeGrafter"/>
</dbReference>
<dbReference type="GO" id="GO:0005886">
    <property type="term" value="C:plasma membrane"/>
    <property type="evidence" value="ECO:0007669"/>
    <property type="project" value="UniProtKB-SubCell"/>
</dbReference>
<dbReference type="OrthoDB" id="3175079at2"/>
<feature type="transmembrane region" description="Helical" evidence="8">
    <location>
        <begin position="59"/>
        <end position="80"/>
    </location>
</feature>
<evidence type="ECO:0000256" key="5">
    <source>
        <dbReference type="ARBA" id="ARBA00022989"/>
    </source>
</evidence>
<dbReference type="AlphaFoldDB" id="A0A2M9BUL9"/>
<evidence type="ECO:0000256" key="1">
    <source>
        <dbReference type="ARBA" id="ARBA00004651"/>
    </source>
</evidence>
<comment type="subcellular location">
    <subcellularLocation>
        <location evidence="1 7">Cell membrane</location>
        <topology evidence="1 7">Multi-pass membrane protein</topology>
    </subcellularLocation>
</comment>
<evidence type="ECO:0000256" key="4">
    <source>
        <dbReference type="ARBA" id="ARBA00022692"/>
    </source>
</evidence>
<comment type="caution">
    <text evidence="9">The sequence shown here is derived from an EMBL/GenBank/DDBJ whole genome shotgun (WGS) entry which is preliminary data.</text>
</comment>
<keyword evidence="10" id="KW-1185">Reference proteome</keyword>
<dbReference type="InterPro" id="IPR000390">
    <property type="entry name" value="Small_drug/metabolite_transptr"/>
</dbReference>